<evidence type="ECO:0000313" key="2">
    <source>
        <dbReference type="Proteomes" id="UP000031338"/>
    </source>
</evidence>
<accession>A0A0B8Z8G0</accession>
<sequence>MQLIPVMENRSRHARHLMKAGSPAVQKTPPESFLWTV</sequence>
<evidence type="ECO:0000313" key="1">
    <source>
        <dbReference type="EMBL" id="KHS42502.1"/>
    </source>
</evidence>
<dbReference type="PATRIC" id="fig|48936.3.peg.4214"/>
<dbReference type="AlphaFoldDB" id="A0A0B8Z8G0"/>
<protein>
    <submittedName>
        <fullName evidence="1">Uncharacterized protein</fullName>
    </submittedName>
</protein>
<keyword evidence="2" id="KW-1185">Reference proteome</keyword>
<dbReference type="Proteomes" id="UP000031338">
    <property type="component" value="Unassembled WGS sequence"/>
</dbReference>
<comment type="caution">
    <text evidence="1">The sequence shown here is derived from an EMBL/GenBank/DDBJ whole genome shotgun (WGS) entry which is preliminary data.</text>
</comment>
<reference evidence="1 2" key="1">
    <citation type="submission" date="2014-10" db="EMBL/GenBank/DDBJ databases">
        <title>Draft genome sequence of Novosphingobium subterraneum DSM 12447.</title>
        <authorList>
            <person name="Gan H.M."/>
            <person name="Gan H.Y."/>
            <person name="Savka M.A."/>
        </authorList>
    </citation>
    <scope>NUCLEOTIDE SEQUENCE [LARGE SCALE GENOMIC DNA]</scope>
    <source>
        <strain evidence="1 2">DSM 12447</strain>
    </source>
</reference>
<organism evidence="1 2">
    <name type="scientific">Novosphingobium subterraneum</name>
    <dbReference type="NCBI Taxonomy" id="48936"/>
    <lineage>
        <taxon>Bacteria</taxon>
        <taxon>Pseudomonadati</taxon>
        <taxon>Pseudomonadota</taxon>
        <taxon>Alphaproteobacteria</taxon>
        <taxon>Sphingomonadales</taxon>
        <taxon>Sphingomonadaceae</taxon>
        <taxon>Novosphingobium</taxon>
    </lineage>
</organism>
<dbReference type="STRING" id="48936.NJ75_04186"/>
<gene>
    <name evidence="1" type="ORF">NJ75_04186</name>
</gene>
<proteinExistence type="predicted"/>
<name>A0A0B8Z8G0_9SPHN</name>
<dbReference type="EMBL" id="JRVC01000029">
    <property type="protein sequence ID" value="KHS42502.1"/>
    <property type="molecule type" value="Genomic_DNA"/>
</dbReference>